<sequence>MGNTHDTQIARIEADFIGSRWKTVDDYRWGYCKDRANADAKQNCSQKYNVLQMRVNVKEIVKTKSTYICTQISTRVHLHDCKICQNCIQIRALNSCHKISRR</sequence>
<dbReference type="KEGG" id="hro:HELRODRAFT_179650"/>
<dbReference type="RefSeq" id="XP_009026700.1">
    <property type="nucleotide sequence ID" value="XM_009028452.1"/>
</dbReference>
<dbReference type="Proteomes" id="UP000015101">
    <property type="component" value="Unassembled WGS sequence"/>
</dbReference>
<dbReference type="GeneID" id="20207396"/>
<dbReference type="AlphaFoldDB" id="T1FEZ7"/>
<dbReference type="HOGENOM" id="CLU_2280417_0_0_1"/>
<keyword evidence="3" id="KW-1185">Reference proteome</keyword>
<reference evidence="3" key="1">
    <citation type="submission" date="2012-12" db="EMBL/GenBank/DDBJ databases">
        <authorList>
            <person name="Hellsten U."/>
            <person name="Grimwood J."/>
            <person name="Chapman J.A."/>
            <person name="Shapiro H."/>
            <person name="Aerts A."/>
            <person name="Otillar R.P."/>
            <person name="Terry A.Y."/>
            <person name="Boore J.L."/>
            <person name="Simakov O."/>
            <person name="Marletaz F."/>
            <person name="Cho S.-J."/>
            <person name="Edsinger-Gonzales E."/>
            <person name="Havlak P."/>
            <person name="Kuo D.-H."/>
            <person name="Larsson T."/>
            <person name="Lv J."/>
            <person name="Arendt D."/>
            <person name="Savage R."/>
            <person name="Osoegawa K."/>
            <person name="de Jong P."/>
            <person name="Lindberg D.R."/>
            <person name="Seaver E.C."/>
            <person name="Weisblat D.A."/>
            <person name="Putnam N.H."/>
            <person name="Grigoriev I.V."/>
            <person name="Rokhsar D.S."/>
        </authorList>
    </citation>
    <scope>NUCLEOTIDE SEQUENCE</scope>
</reference>
<dbReference type="EMBL" id="KB097536">
    <property type="protein sequence ID" value="ESN95302.1"/>
    <property type="molecule type" value="Genomic_DNA"/>
</dbReference>
<dbReference type="EnsemblMetazoa" id="HelroT179650">
    <property type="protein sequence ID" value="HelroP179650"/>
    <property type="gene ID" value="HelroG179650"/>
</dbReference>
<proteinExistence type="predicted"/>
<dbReference type="CTD" id="20207396"/>
<accession>T1FEZ7</accession>
<dbReference type="InParanoid" id="T1FEZ7"/>
<dbReference type="EMBL" id="AMQM01006905">
    <property type="status" value="NOT_ANNOTATED_CDS"/>
    <property type="molecule type" value="Genomic_DNA"/>
</dbReference>
<gene>
    <name evidence="2" type="primary">20207396</name>
    <name evidence="1" type="ORF">HELRODRAFT_179650</name>
</gene>
<reference evidence="2" key="3">
    <citation type="submission" date="2015-06" db="UniProtKB">
        <authorList>
            <consortium name="EnsemblMetazoa"/>
        </authorList>
    </citation>
    <scope>IDENTIFICATION</scope>
</reference>
<evidence type="ECO:0000313" key="3">
    <source>
        <dbReference type="Proteomes" id="UP000015101"/>
    </source>
</evidence>
<name>T1FEZ7_HELRO</name>
<evidence type="ECO:0000313" key="2">
    <source>
        <dbReference type="EnsemblMetazoa" id="HelroP179650"/>
    </source>
</evidence>
<evidence type="ECO:0000313" key="1">
    <source>
        <dbReference type="EMBL" id="ESN95302.1"/>
    </source>
</evidence>
<protein>
    <submittedName>
        <fullName evidence="1 2">Uncharacterized protein</fullName>
    </submittedName>
</protein>
<organism evidence="2 3">
    <name type="scientific">Helobdella robusta</name>
    <name type="common">Californian leech</name>
    <dbReference type="NCBI Taxonomy" id="6412"/>
    <lineage>
        <taxon>Eukaryota</taxon>
        <taxon>Metazoa</taxon>
        <taxon>Spiralia</taxon>
        <taxon>Lophotrochozoa</taxon>
        <taxon>Annelida</taxon>
        <taxon>Clitellata</taxon>
        <taxon>Hirudinea</taxon>
        <taxon>Rhynchobdellida</taxon>
        <taxon>Glossiphoniidae</taxon>
        <taxon>Helobdella</taxon>
    </lineage>
</organism>
<reference evidence="1 3" key="2">
    <citation type="journal article" date="2013" name="Nature">
        <title>Insights into bilaterian evolution from three spiralian genomes.</title>
        <authorList>
            <person name="Simakov O."/>
            <person name="Marletaz F."/>
            <person name="Cho S.J."/>
            <person name="Edsinger-Gonzales E."/>
            <person name="Havlak P."/>
            <person name="Hellsten U."/>
            <person name="Kuo D.H."/>
            <person name="Larsson T."/>
            <person name="Lv J."/>
            <person name="Arendt D."/>
            <person name="Savage R."/>
            <person name="Osoegawa K."/>
            <person name="de Jong P."/>
            <person name="Grimwood J."/>
            <person name="Chapman J.A."/>
            <person name="Shapiro H."/>
            <person name="Aerts A."/>
            <person name="Otillar R.P."/>
            <person name="Terry A.Y."/>
            <person name="Boore J.L."/>
            <person name="Grigoriev I.V."/>
            <person name="Lindberg D.R."/>
            <person name="Seaver E.C."/>
            <person name="Weisblat D.A."/>
            <person name="Putnam N.H."/>
            <person name="Rokhsar D.S."/>
        </authorList>
    </citation>
    <scope>NUCLEOTIDE SEQUENCE</scope>
</reference>